<name>A0A381W0E6_9ZZZZ</name>
<dbReference type="AlphaFoldDB" id="A0A381W0E6"/>
<protein>
    <submittedName>
        <fullName evidence="2">Uncharacterized protein</fullName>
    </submittedName>
</protein>
<evidence type="ECO:0000256" key="1">
    <source>
        <dbReference type="SAM" id="MobiDB-lite"/>
    </source>
</evidence>
<dbReference type="PROSITE" id="PS51257">
    <property type="entry name" value="PROKAR_LIPOPROTEIN"/>
    <property type="match status" value="1"/>
</dbReference>
<evidence type="ECO:0000313" key="2">
    <source>
        <dbReference type="EMBL" id="SVA45458.1"/>
    </source>
</evidence>
<organism evidence="2">
    <name type="scientific">marine metagenome</name>
    <dbReference type="NCBI Taxonomy" id="408172"/>
    <lineage>
        <taxon>unclassified sequences</taxon>
        <taxon>metagenomes</taxon>
        <taxon>ecological metagenomes</taxon>
    </lineage>
</organism>
<sequence length="96" mass="10968">MKIYLKFIPIFLLLIGCVANQEVQENINNNNNPSQANAEAKKDNKICRQVSVSGSRLKKKVCYTSEEEEAMAEKSQRILREQQNRERVRSGMPDPG</sequence>
<gene>
    <name evidence="2" type="ORF">METZ01_LOCUS98312</name>
</gene>
<dbReference type="EMBL" id="UINC01010199">
    <property type="protein sequence ID" value="SVA45458.1"/>
    <property type="molecule type" value="Genomic_DNA"/>
</dbReference>
<feature type="compositionally biased region" description="Basic and acidic residues" evidence="1">
    <location>
        <begin position="73"/>
        <end position="89"/>
    </location>
</feature>
<proteinExistence type="predicted"/>
<accession>A0A381W0E6</accession>
<reference evidence="2" key="1">
    <citation type="submission" date="2018-05" db="EMBL/GenBank/DDBJ databases">
        <authorList>
            <person name="Lanie J.A."/>
            <person name="Ng W.-L."/>
            <person name="Kazmierczak K.M."/>
            <person name="Andrzejewski T.M."/>
            <person name="Davidsen T.M."/>
            <person name="Wayne K.J."/>
            <person name="Tettelin H."/>
            <person name="Glass J.I."/>
            <person name="Rusch D."/>
            <person name="Podicherti R."/>
            <person name="Tsui H.-C.T."/>
            <person name="Winkler M.E."/>
        </authorList>
    </citation>
    <scope>NUCLEOTIDE SEQUENCE</scope>
</reference>
<feature type="region of interest" description="Disordered" evidence="1">
    <location>
        <begin position="73"/>
        <end position="96"/>
    </location>
</feature>